<accession>A0AAD1REN6</accession>
<evidence type="ECO:0000313" key="1">
    <source>
        <dbReference type="EMBL" id="CAH2250260.1"/>
    </source>
</evidence>
<gene>
    <name evidence="1" type="ORF">PECUL_23A059746</name>
</gene>
<protein>
    <submittedName>
        <fullName evidence="1">Uncharacterized protein</fullName>
    </submittedName>
</protein>
<dbReference type="AlphaFoldDB" id="A0AAD1REN6"/>
<name>A0AAD1REN6_PELCU</name>
<keyword evidence="2" id="KW-1185">Reference proteome</keyword>
<organism evidence="1 2">
    <name type="scientific">Pelobates cultripes</name>
    <name type="common">Western spadefoot toad</name>
    <dbReference type="NCBI Taxonomy" id="61616"/>
    <lineage>
        <taxon>Eukaryota</taxon>
        <taxon>Metazoa</taxon>
        <taxon>Chordata</taxon>
        <taxon>Craniata</taxon>
        <taxon>Vertebrata</taxon>
        <taxon>Euteleostomi</taxon>
        <taxon>Amphibia</taxon>
        <taxon>Batrachia</taxon>
        <taxon>Anura</taxon>
        <taxon>Pelobatoidea</taxon>
        <taxon>Pelobatidae</taxon>
        <taxon>Pelobates</taxon>
    </lineage>
</organism>
<evidence type="ECO:0000313" key="2">
    <source>
        <dbReference type="Proteomes" id="UP001295444"/>
    </source>
</evidence>
<sequence length="51" mass="5758">MEWRRSLRPLTTVLIQQLGLPLAEKGPQPPASKSQSMTWDLATIRLFIPAI</sequence>
<dbReference type="EMBL" id="OW240913">
    <property type="protein sequence ID" value="CAH2250260.1"/>
    <property type="molecule type" value="Genomic_DNA"/>
</dbReference>
<reference evidence="1" key="1">
    <citation type="submission" date="2022-03" db="EMBL/GenBank/DDBJ databases">
        <authorList>
            <person name="Alioto T."/>
            <person name="Alioto T."/>
            <person name="Gomez Garrido J."/>
        </authorList>
    </citation>
    <scope>NUCLEOTIDE SEQUENCE</scope>
</reference>
<proteinExistence type="predicted"/>
<dbReference type="Proteomes" id="UP001295444">
    <property type="component" value="Chromosome 02"/>
</dbReference>